<dbReference type="AlphaFoldDB" id="A0A2W4JG13"/>
<organism evidence="1">
    <name type="scientific">Thermocrispum agreste</name>
    <dbReference type="NCBI Taxonomy" id="37925"/>
    <lineage>
        <taxon>Bacteria</taxon>
        <taxon>Bacillati</taxon>
        <taxon>Actinomycetota</taxon>
        <taxon>Actinomycetes</taxon>
        <taxon>Pseudonocardiales</taxon>
        <taxon>Pseudonocardiaceae</taxon>
        <taxon>Thermocrispum</taxon>
    </lineage>
</organism>
<evidence type="ECO:0000313" key="1">
    <source>
        <dbReference type="EMBL" id="PZM98192.1"/>
    </source>
</evidence>
<proteinExistence type="predicted"/>
<reference evidence="1" key="1">
    <citation type="submission" date="2018-05" db="EMBL/GenBank/DDBJ databases">
        <authorList>
            <person name="Lanie J.A."/>
            <person name="Ng W.-L."/>
            <person name="Kazmierczak K.M."/>
            <person name="Andrzejewski T.M."/>
            <person name="Davidsen T.M."/>
            <person name="Wayne K.J."/>
            <person name="Tettelin H."/>
            <person name="Glass J.I."/>
            <person name="Rusch D."/>
            <person name="Podicherti R."/>
            <person name="Tsui H.-C.T."/>
            <person name="Winkler M.E."/>
        </authorList>
    </citation>
    <scope>NUCLEOTIDE SEQUENCE</scope>
    <source>
        <strain evidence="1">ZC4RG45</strain>
    </source>
</reference>
<gene>
    <name evidence="1" type="ORF">DIU77_08260</name>
</gene>
<name>A0A2W4JG13_9PSEU</name>
<comment type="caution">
    <text evidence="1">The sequence shown here is derived from an EMBL/GenBank/DDBJ whole genome shotgun (WGS) entry which is preliminary data.</text>
</comment>
<accession>A0A2W4JG13</accession>
<dbReference type="EMBL" id="QGUI01000264">
    <property type="protein sequence ID" value="PZM98192.1"/>
    <property type="molecule type" value="Genomic_DNA"/>
</dbReference>
<protein>
    <submittedName>
        <fullName evidence="1">Uncharacterized protein</fullName>
    </submittedName>
</protein>
<sequence>MSVEDTIKKIRQACTDMEKAYADLAKMAKPAMDQLQTAIGNLYQWKYTLYPRGSTNRGGEYGKTR</sequence>